<accession>A0A2I2FJR3</accession>
<dbReference type="RefSeq" id="XP_024674854.1">
    <property type="nucleotide sequence ID" value="XM_024811560.1"/>
</dbReference>
<gene>
    <name evidence="1" type="ORF">BDW47DRAFT_100938</name>
</gene>
<reference evidence="1 2" key="1">
    <citation type="submission" date="2017-12" db="EMBL/GenBank/DDBJ databases">
        <authorList>
            <consortium name="DOE Joint Genome Institute"/>
            <person name="Haridas S."/>
            <person name="Kjaerbolling I."/>
            <person name="Vesth T.C."/>
            <person name="Frisvad J.C."/>
            <person name="Nybo J.L."/>
            <person name="Theobald S."/>
            <person name="Kuo A."/>
            <person name="Bowyer P."/>
            <person name="Matsuda Y."/>
            <person name="Mondo S."/>
            <person name="Lyhne E.K."/>
            <person name="Kogle M.E."/>
            <person name="Clum A."/>
            <person name="Lipzen A."/>
            <person name="Salamov A."/>
            <person name="Ngan C.Y."/>
            <person name="Daum C."/>
            <person name="Chiniquy J."/>
            <person name="Barry K."/>
            <person name="LaButti K."/>
            <person name="Simmons B.A."/>
            <person name="Magnuson J.K."/>
            <person name="Mortensen U.H."/>
            <person name="Larsen T.O."/>
            <person name="Grigoriev I.V."/>
            <person name="Baker S.E."/>
            <person name="Andersen M.R."/>
            <person name="Nordberg H.P."/>
            <person name="Cantor M.N."/>
            <person name="Hua S.X."/>
        </authorList>
    </citation>
    <scope>NUCLEOTIDE SEQUENCE [LARGE SCALE GENOMIC DNA]</scope>
    <source>
        <strain evidence="1 2">CBS 102.13</strain>
    </source>
</reference>
<evidence type="ECO:0000313" key="1">
    <source>
        <dbReference type="EMBL" id="PLB40842.1"/>
    </source>
</evidence>
<keyword evidence="2" id="KW-1185">Reference proteome</keyword>
<protein>
    <submittedName>
        <fullName evidence="1">Uncharacterized protein</fullName>
    </submittedName>
</protein>
<proteinExistence type="predicted"/>
<dbReference type="GeneID" id="36518720"/>
<organism evidence="1 2">
    <name type="scientific">Aspergillus candidus</name>
    <dbReference type="NCBI Taxonomy" id="41067"/>
    <lineage>
        <taxon>Eukaryota</taxon>
        <taxon>Fungi</taxon>
        <taxon>Dikarya</taxon>
        <taxon>Ascomycota</taxon>
        <taxon>Pezizomycotina</taxon>
        <taxon>Eurotiomycetes</taxon>
        <taxon>Eurotiomycetidae</taxon>
        <taxon>Eurotiales</taxon>
        <taxon>Aspergillaceae</taxon>
        <taxon>Aspergillus</taxon>
        <taxon>Aspergillus subgen. Circumdati</taxon>
    </lineage>
</organism>
<dbReference type="EMBL" id="KZ559123">
    <property type="protein sequence ID" value="PLB40842.1"/>
    <property type="molecule type" value="Genomic_DNA"/>
</dbReference>
<name>A0A2I2FJR3_ASPCN</name>
<dbReference type="Proteomes" id="UP000234585">
    <property type="component" value="Unassembled WGS sequence"/>
</dbReference>
<evidence type="ECO:0000313" key="2">
    <source>
        <dbReference type="Proteomes" id="UP000234585"/>
    </source>
</evidence>
<dbReference type="AlphaFoldDB" id="A0A2I2FJR3"/>
<sequence length="165" mass="18496">MCVHRRRHVWLVAGGRKGRTYVVDSLRSRLFSTDTSLDRAAFGIWSANGECRGLFAQSRPHKLDRAGTRTAIRSYRLCSTIATHQAGARRMLSLLPRFSSAIRDVSEKFEEGRQLQQNTGEGRVQHGTVSRSRLKHSSTLPWNLPATQGGPHACLWEDRACLPGQ</sequence>